<dbReference type="eggNOG" id="COG2226">
    <property type="taxonomic scope" value="Bacteria"/>
</dbReference>
<evidence type="ECO:0000256" key="3">
    <source>
        <dbReference type="ARBA" id="ARBA00022679"/>
    </source>
</evidence>
<evidence type="ECO:0000259" key="6">
    <source>
        <dbReference type="Pfam" id="PF13649"/>
    </source>
</evidence>
<evidence type="ECO:0000256" key="2">
    <source>
        <dbReference type="ARBA" id="ARBA00022603"/>
    </source>
</evidence>
<dbReference type="Proteomes" id="UP000183508">
    <property type="component" value="Unassembled WGS sequence"/>
</dbReference>
<evidence type="ECO:0000256" key="5">
    <source>
        <dbReference type="ARBA" id="ARBA00047622"/>
    </source>
</evidence>
<protein>
    <submittedName>
        <fullName evidence="7">Ubiquinone/menaquinone biosynthesis C-methylase UbiE</fullName>
    </submittedName>
</protein>
<accession>A0A1I7KLN9</accession>
<keyword evidence="3" id="KW-0808">Transferase</keyword>
<comment type="pathway">
    <text evidence="1">Lipid metabolism.</text>
</comment>
<dbReference type="CDD" id="cd02440">
    <property type="entry name" value="AdoMet_MTases"/>
    <property type="match status" value="1"/>
</dbReference>
<feature type="domain" description="Methyltransferase" evidence="6">
    <location>
        <begin position="38"/>
        <end position="130"/>
    </location>
</feature>
<dbReference type="InterPro" id="IPR041698">
    <property type="entry name" value="Methyltransf_25"/>
</dbReference>
<evidence type="ECO:0000256" key="1">
    <source>
        <dbReference type="ARBA" id="ARBA00005189"/>
    </source>
</evidence>
<dbReference type="Gene3D" id="3.40.50.150">
    <property type="entry name" value="Vaccinia Virus protein VP39"/>
    <property type="match status" value="1"/>
</dbReference>
<evidence type="ECO:0000313" key="8">
    <source>
        <dbReference type="Proteomes" id="UP000183508"/>
    </source>
</evidence>
<dbReference type="STRING" id="392015.SAMN05421543_1175"/>
<organism evidence="7 8">
    <name type="scientific">Alicyclobacillus macrosporangiidus</name>
    <dbReference type="NCBI Taxonomy" id="392015"/>
    <lineage>
        <taxon>Bacteria</taxon>
        <taxon>Bacillati</taxon>
        <taxon>Bacillota</taxon>
        <taxon>Bacilli</taxon>
        <taxon>Bacillales</taxon>
        <taxon>Alicyclobacillaceae</taxon>
        <taxon>Alicyclobacillus</taxon>
    </lineage>
</organism>
<reference evidence="8" key="1">
    <citation type="submission" date="2016-10" db="EMBL/GenBank/DDBJ databases">
        <authorList>
            <person name="Varghese N."/>
        </authorList>
    </citation>
    <scope>NUCLEOTIDE SEQUENCE [LARGE SCALE GENOMIC DNA]</scope>
    <source>
        <strain evidence="8">DSM 17980</strain>
    </source>
</reference>
<dbReference type="EMBL" id="FPBV01000017">
    <property type="protein sequence ID" value="SFU98316.1"/>
    <property type="molecule type" value="Genomic_DNA"/>
</dbReference>
<dbReference type="RefSeq" id="WP_074954419.1">
    <property type="nucleotide sequence ID" value="NZ_FPBV01000017.1"/>
</dbReference>
<dbReference type="AlphaFoldDB" id="A0A1I7KLN9"/>
<dbReference type="PANTHER" id="PTHR44307:SF2">
    <property type="entry name" value="PHOSPHOETHANOLAMINE METHYLTRANSFERASE ISOFORM X1"/>
    <property type="match status" value="1"/>
</dbReference>
<keyword evidence="2 7" id="KW-0489">Methyltransferase</keyword>
<comment type="pathway">
    <text evidence="4">Phospholipid metabolism.</text>
</comment>
<dbReference type="GO" id="GO:0032259">
    <property type="term" value="P:methylation"/>
    <property type="evidence" value="ECO:0007669"/>
    <property type="project" value="UniProtKB-KW"/>
</dbReference>
<gene>
    <name evidence="7" type="ORF">SAMN05421543_1175</name>
</gene>
<dbReference type="PANTHER" id="PTHR44307">
    <property type="entry name" value="PHOSPHOETHANOLAMINE METHYLTRANSFERASE"/>
    <property type="match status" value="1"/>
</dbReference>
<keyword evidence="8" id="KW-1185">Reference proteome</keyword>
<dbReference type="InterPro" id="IPR029063">
    <property type="entry name" value="SAM-dependent_MTases_sf"/>
</dbReference>
<evidence type="ECO:0000256" key="4">
    <source>
        <dbReference type="ARBA" id="ARBA00025707"/>
    </source>
</evidence>
<evidence type="ECO:0000313" key="7">
    <source>
        <dbReference type="EMBL" id="SFU98316.1"/>
    </source>
</evidence>
<dbReference type="SUPFAM" id="SSF53335">
    <property type="entry name" value="S-adenosyl-L-methionine-dependent methyltransferases"/>
    <property type="match status" value="1"/>
</dbReference>
<keyword evidence="7" id="KW-0830">Ubiquinone</keyword>
<dbReference type="Pfam" id="PF13649">
    <property type="entry name" value="Methyltransf_25"/>
    <property type="match status" value="1"/>
</dbReference>
<name>A0A1I7KLN9_9BACL</name>
<dbReference type="GO" id="GO:0000234">
    <property type="term" value="F:phosphoethanolamine N-methyltransferase activity"/>
    <property type="evidence" value="ECO:0007669"/>
    <property type="project" value="UniProtKB-EC"/>
</dbReference>
<proteinExistence type="predicted"/>
<comment type="catalytic activity">
    <reaction evidence="5">
        <text>phosphoethanolamine + S-adenosyl-L-methionine = N-methylethanolamine phosphate + S-adenosyl-L-homocysteine + H(+)</text>
        <dbReference type="Rhea" id="RHEA:20365"/>
        <dbReference type="ChEBI" id="CHEBI:15378"/>
        <dbReference type="ChEBI" id="CHEBI:57781"/>
        <dbReference type="ChEBI" id="CHEBI:57856"/>
        <dbReference type="ChEBI" id="CHEBI:58190"/>
        <dbReference type="ChEBI" id="CHEBI:59789"/>
        <dbReference type="EC" id="2.1.1.103"/>
    </reaction>
    <physiologicalReaction direction="left-to-right" evidence="5">
        <dbReference type="Rhea" id="RHEA:20366"/>
    </physiologicalReaction>
</comment>
<sequence>MDYQDALAEVGAAVAHPGGWRSTERWMQAIPWEPGFRVLDVGCGTGRTLVALAQRYGVEVCGIDVRKKMIRHARQRARLAGVRADWRVASAERLPFRDASFDVVVTESVNVFLDARRALAESFRVLKPGGYYVDVEMFVRVPVDEAWRAHAARVYGVRTVPDQAGWRSLYREAGFTDIEVLEARPVRPEEMMAADEGDQTEWSGAAAAYRNPQVMAVLQANTEWMESYHRSLGYSVFLCRKPA</sequence>